<evidence type="ECO:0000259" key="6">
    <source>
        <dbReference type="PROSITE" id="PS50048"/>
    </source>
</evidence>
<organism evidence="7 8">
    <name type="scientific">Apodospora peruviana</name>
    <dbReference type="NCBI Taxonomy" id="516989"/>
    <lineage>
        <taxon>Eukaryota</taxon>
        <taxon>Fungi</taxon>
        <taxon>Dikarya</taxon>
        <taxon>Ascomycota</taxon>
        <taxon>Pezizomycotina</taxon>
        <taxon>Sordariomycetes</taxon>
        <taxon>Sordariomycetidae</taxon>
        <taxon>Sordariales</taxon>
        <taxon>Lasiosphaeriaceae</taxon>
        <taxon>Apodospora</taxon>
    </lineage>
</organism>
<accession>A0AAE0IUG7</accession>
<dbReference type="GO" id="GO:0000981">
    <property type="term" value="F:DNA-binding transcription factor activity, RNA polymerase II-specific"/>
    <property type="evidence" value="ECO:0007669"/>
    <property type="project" value="InterPro"/>
</dbReference>
<evidence type="ECO:0000313" key="8">
    <source>
        <dbReference type="Proteomes" id="UP001283341"/>
    </source>
</evidence>
<dbReference type="GO" id="GO:0008270">
    <property type="term" value="F:zinc ion binding"/>
    <property type="evidence" value="ECO:0007669"/>
    <property type="project" value="InterPro"/>
</dbReference>
<dbReference type="PANTHER" id="PTHR47660:SF3">
    <property type="entry name" value="FINGER DOMAIN PROTEIN, PUTATIVE (AFU_ORTHOLOGUE AFUA_4G03310)-RELATED"/>
    <property type="match status" value="1"/>
</dbReference>
<comment type="caution">
    <text evidence="7">The sequence shown here is derived from an EMBL/GenBank/DDBJ whole genome shotgun (WGS) entry which is preliminary data.</text>
</comment>
<sequence>MRRSADWSSLHELTAKNSHFISDVKTLHAEPAALLVLHPIRHYQGIGEESDIGEPTWDRDLSCLRVRAASTLARYAAKSLILYCRRRAARKQLPRPKACQACRKTKSKCDFKQPCSRCFGRQYACSYGKEHDVVSASVPLGVEDGVVSTKESTYSEETLLNGFHLPTTLTDSLHAVRTDDSMDLGLVASKDLTLLSNSQTYLDNGVHPCELVVDMSSLEKQESLGTVSFTADQYASAISLSQVDQTIDIGSCPTNNWDFLMMDPVLYQLSSQQLAVTAPMRNNQPFIHDQGVHPVRTYPRMMTQQRNLPPFIHFLGCTSGYLEFDQGCVAWDQLKPLEACISIAHMFTSREALSSGIIWRTIDNEHRRIHEGAHQLSCGETLAATQAMAIYVIMRLSYSGHDYFAVNREMLKTIAVLAQRFSHLCPGPFSPPPSSIRQPTWQEWVFDESRRRLGITCFLISLVVGTEACGAIMNPHLLYLPSKKTLWEAQSEQEWRNEYDASWAEVKESSKNGQQPRLDTVGDLALSKHGGLSTVGQLEWGDVLDRWHAALDGLGMMLAAVISGI</sequence>
<dbReference type="SMART" id="SM00066">
    <property type="entry name" value="GAL4"/>
    <property type="match status" value="1"/>
</dbReference>
<dbReference type="EMBL" id="JAUEDM010000001">
    <property type="protein sequence ID" value="KAK3331523.1"/>
    <property type="molecule type" value="Genomic_DNA"/>
</dbReference>
<evidence type="ECO:0000256" key="3">
    <source>
        <dbReference type="ARBA" id="ARBA00023015"/>
    </source>
</evidence>
<dbReference type="AlphaFoldDB" id="A0AAE0IUG7"/>
<dbReference type="InterPro" id="IPR001138">
    <property type="entry name" value="Zn2Cys6_DnaBD"/>
</dbReference>
<dbReference type="CDD" id="cd00067">
    <property type="entry name" value="GAL4"/>
    <property type="match status" value="1"/>
</dbReference>
<proteinExistence type="predicted"/>
<keyword evidence="5" id="KW-0539">Nucleus</keyword>
<protein>
    <recommendedName>
        <fullName evidence="6">Zn(2)-C6 fungal-type domain-containing protein</fullName>
    </recommendedName>
</protein>
<evidence type="ECO:0000313" key="7">
    <source>
        <dbReference type="EMBL" id="KAK3331523.1"/>
    </source>
</evidence>
<dbReference type="PANTHER" id="PTHR47660">
    <property type="entry name" value="TRANSCRIPTION FACTOR WITH C2H2 AND ZN(2)-CYS(6) DNA BINDING DOMAIN (EUROFUNG)-RELATED-RELATED"/>
    <property type="match status" value="1"/>
</dbReference>
<keyword evidence="3" id="KW-0805">Transcription regulation</keyword>
<keyword evidence="4" id="KW-0804">Transcription</keyword>
<feature type="domain" description="Zn(2)-C6 fungal-type" evidence="6">
    <location>
        <begin position="98"/>
        <end position="127"/>
    </location>
</feature>
<dbReference type="PROSITE" id="PS00463">
    <property type="entry name" value="ZN2_CY6_FUNGAL_1"/>
    <property type="match status" value="1"/>
</dbReference>
<dbReference type="InterPro" id="IPR036864">
    <property type="entry name" value="Zn2-C6_fun-type_DNA-bd_sf"/>
</dbReference>
<reference evidence="7" key="2">
    <citation type="submission" date="2023-06" db="EMBL/GenBank/DDBJ databases">
        <authorList>
            <consortium name="Lawrence Berkeley National Laboratory"/>
            <person name="Haridas S."/>
            <person name="Hensen N."/>
            <person name="Bonometti L."/>
            <person name="Westerberg I."/>
            <person name="Brannstrom I.O."/>
            <person name="Guillou S."/>
            <person name="Cros-Aarteil S."/>
            <person name="Calhoun S."/>
            <person name="Kuo A."/>
            <person name="Mondo S."/>
            <person name="Pangilinan J."/>
            <person name="Riley R."/>
            <person name="Labutti K."/>
            <person name="Andreopoulos B."/>
            <person name="Lipzen A."/>
            <person name="Chen C."/>
            <person name="Yanf M."/>
            <person name="Daum C."/>
            <person name="Ng V."/>
            <person name="Clum A."/>
            <person name="Steindorff A."/>
            <person name="Ohm R."/>
            <person name="Martin F."/>
            <person name="Silar P."/>
            <person name="Natvig D."/>
            <person name="Lalanne C."/>
            <person name="Gautier V."/>
            <person name="Ament-Velasquez S.L."/>
            <person name="Kruys A."/>
            <person name="Hutchinson M.I."/>
            <person name="Powell A.J."/>
            <person name="Barry K."/>
            <person name="Miller A.N."/>
            <person name="Grigoriev I.V."/>
            <person name="Debuchy R."/>
            <person name="Gladieux P."/>
            <person name="Thoren M.H."/>
            <person name="Johannesson H."/>
        </authorList>
    </citation>
    <scope>NUCLEOTIDE SEQUENCE</scope>
    <source>
        <strain evidence="7">CBS 118394</strain>
    </source>
</reference>
<gene>
    <name evidence="7" type="ORF">B0H66DRAFT_587704</name>
</gene>
<evidence type="ECO:0000256" key="1">
    <source>
        <dbReference type="ARBA" id="ARBA00022723"/>
    </source>
</evidence>
<dbReference type="Pfam" id="PF00172">
    <property type="entry name" value="Zn_clus"/>
    <property type="match status" value="1"/>
</dbReference>
<keyword evidence="2" id="KW-0862">Zinc</keyword>
<dbReference type="SUPFAM" id="SSF57701">
    <property type="entry name" value="Zn2/Cys6 DNA-binding domain"/>
    <property type="match status" value="1"/>
</dbReference>
<keyword evidence="8" id="KW-1185">Reference proteome</keyword>
<keyword evidence="1" id="KW-0479">Metal-binding</keyword>
<dbReference type="Proteomes" id="UP001283341">
    <property type="component" value="Unassembled WGS sequence"/>
</dbReference>
<dbReference type="Gene3D" id="4.10.240.10">
    <property type="entry name" value="Zn(2)-C6 fungal-type DNA-binding domain"/>
    <property type="match status" value="1"/>
</dbReference>
<evidence type="ECO:0000256" key="2">
    <source>
        <dbReference type="ARBA" id="ARBA00022833"/>
    </source>
</evidence>
<name>A0AAE0IUG7_9PEZI</name>
<evidence type="ECO:0000256" key="5">
    <source>
        <dbReference type="ARBA" id="ARBA00023242"/>
    </source>
</evidence>
<reference evidence="7" key="1">
    <citation type="journal article" date="2023" name="Mol. Phylogenet. Evol.">
        <title>Genome-scale phylogeny and comparative genomics of the fungal order Sordariales.</title>
        <authorList>
            <person name="Hensen N."/>
            <person name="Bonometti L."/>
            <person name="Westerberg I."/>
            <person name="Brannstrom I.O."/>
            <person name="Guillou S."/>
            <person name="Cros-Aarteil S."/>
            <person name="Calhoun S."/>
            <person name="Haridas S."/>
            <person name="Kuo A."/>
            <person name="Mondo S."/>
            <person name="Pangilinan J."/>
            <person name="Riley R."/>
            <person name="LaButti K."/>
            <person name="Andreopoulos B."/>
            <person name="Lipzen A."/>
            <person name="Chen C."/>
            <person name="Yan M."/>
            <person name="Daum C."/>
            <person name="Ng V."/>
            <person name="Clum A."/>
            <person name="Steindorff A."/>
            <person name="Ohm R.A."/>
            <person name="Martin F."/>
            <person name="Silar P."/>
            <person name="Natvig D.O."/>
            <person name="Lalanne C."/>
            <person name="Gautier V."/>
            <person name="Ament-Velasquez S.L."/>
            <person name="Kruys A."/>
            <person name="Hutchinson M.I."/>
            <person name="Powell A.J."/>
            <person name="Barry K."/>
            <person name="Miller A.N."/>
            <person name="Grigoriev I.V."/>
            <person name="Debuchy R."/>
            <person name="Gladieux P."/>
            <person name="Hiltunen Thoren M."/>
            <person name="Johannesson H."/>
        </authorList>
    </citation>
    <scope>NUCLEOTIDE SEQUENCE</scope>
    <source>
        <strain evidence="7">CBS 118394</strain>
    </source>
</reference>
<dbReference type="PROSITE" id="PS50048">
    <property type="entry name" value="ZN2_CY6_FUNGAL_2"/>
    <property type="match status" value="1"/>
</dbReference>
<evidence type="ECO:0000256" key="4">
    <source>
        <dbReference type="ARBA" id="ARBA00023163"/>
    </source>
</evidence>